<sequence length="1943" mass="217955">MSTRHSTESSRVQARRPSPLLDPSCPVKGMYCLLDLITELGSSGLVDKIVIAQQSLQAFIDTLSPGAYASITKINFKKLDNRPLKPLGVYGSKEEIVRFLREMHAVDDNTAGNLLAPQIGCEPILSSGLYVVRSLESTAEEQAYVVYWPEDTTWNDEAVSTVQRNRITFMRYLTKLCDQIVCLLSSEHSQAIVWGDKDDDVVSTDSDNDDSGRLCDFVVAKTNDQKENVVGRPGFTIDSPLLVYRQPPPKIYVDRKKLSPRLLYGETMQGFMTAEFKPGLTSVENFFHRNLDISQLRLLLADNVVLCLSEKIDDISLETLMTLGPSDRFPKAFATWNRRRMEIMQRFRKTLTEREKDMDTILKRNHEEFKFGLREAVVMEVLNAFPSVRRKAVQPQSSIFETIKPKVDPNDATHPLHDLFRISQKTEQTFQDNIRTTSLEKGIKSTEFQSKKERILIVYYLLENINGLDRGQIRKLADAVLIRRDKRAALGLLKVANIEDNGRTSGLFKSSLGTSNGFASTREALWRDANNFASSISDLRFLSQLNTAPVDECLHDATVEAEETAHDYLKRLIESLVKEIGHQIFPVRKKDCGKQMELEITSEQDKELEILRSDFVHQVQDLSRERSRSPRSLHIDFFATEKDYSRVYSIEGRRESQPNQEIKYHVHILRSRAEQKLNLQLDPSFVPTPILDQQITPSFCVSSDTIVKYTHLLEEDRILVVLVDSQGNVIIYLDNLSHIDAAIKNKSHAKFFHQDKMGQTCLFAFDESKRMLAVYASARMQLYILVFDEELKSLRGPGTTIDLLPFYDTGVSIVHACFVHGSEEILFVDSSAQARIFSLITLQPKPAPLQLSQIPRAIYSSPDGSCVLAVQEEDGVSALTAYHWSTFASTNGISITLPDFPVDLNAALLTSIIDRNNIHLIGLDLESQSCRSVILEITCKATEFTFQEWRSKAPPGDGKHTVHNCLIDCHADVWTRFPVEPTVKRHTITSSSKRQQKTLVFVTDIEGRPFSSHFSYLIRTFERASRKPTGDELRPGGISVSECTFPSFEKQFLSSPDWPVSSFRAGEWLADLLCLIPIHIAITHENRFVPLKDGVVSAQLEKSLLGAEVNKIIDSLSLGWYESIFQSYWTSKPVKVVSSMGEQSVGKSFTLNHLVDTSFVGSATEGIWMSASPTDDALIVALNFKRVHSLDRSAPEDTLLVLFNAAISNLVLFHNNFAQSRDITGLFRSFQSSSSVLDPTSNPSLFRSTLVVIIKNVIDSDKAEVRREFTHKFQKLVQDEQDANFITRLHAGKLQIIPWPVIESNEFFKFFSALKRKLDQQSTSQRTACEFLHMLKSLMAKLKANDWGAMSQTMAVHRANCLLAILPDALETGFLEIFPDREPLKDFDTDLEIAAEDTEAQFLLAGPDLGPDAPVADRESCLGILRESWDQISSRQRVDDSEWTSDLAQYLAHLVDLRVAHVDKWLKSNVRGFQAENAIIEELRRTFDSAIIDLRASVELCKSQCGTCNLLCIQSRLHVGGHDCLTSHKCIHDCTFCERDFLAAKPCGQTAGHSGAHICRVGSHLCGRLCTFSGNQGCMNDCVKADAHDGEHVCSAPVHVCGQPCDLIGLTLPNGKSFTCSGTCRVPINEGHMLHVCDHRLCPISCQLCKRSCSGGHLHGLASDQTHLCGLEHSCSALCSAPGICQIDPQPIEATFTGRHETFQYTKYTQVAKRLRCVKIVGPGEVEHTGPHIHSNEKQPFHFCESRCETCDYICTLPLGHSQQEHDTRHGLMTRQRWAIDGPGGTSLELEGPKFSSNDDGAPMLCNLVCTSMGRHVHIDYCRGDPCDNLETQHINERMVPNPDEPKDWITHGLHWRRMGFKDPYPREEKANFAKCNVMCPGTEHTVEVGGNKAQPSFCTQPLFHGPIDAASAPASLGYVSNDGHYFSCKNPLGTHWENSIFI</sequence>
<dbReference type="PANTHER" id="PTHR22796:SF1">
    <property type="entry name" value="VWFA DOMAIN-CONTAINING PROTEIN"/>
    <property type="match status" value="1"/>
</dbReference>
<reference evidence="2" key="1">
    <citation type="submission" date="2019-10" db="EMBL/GenBank/DDBJ databases">
        <authorList>
            <consortium name="DOE Joint Genome Institute"/>
            <person name="Kuo A."/>
            <person name="Miyauchi S."/>
            <person name="Kiss E."/>
            <person name="Drula E."/>
            <person name="Kohler A."/>
            <person name="Sanchez-Garcia M."/>
            <person name="Andreopoulos B."/>
            <person name="Barry K.W."/>
            <person name="Bonito G."/>
            <person name="Buee M."/>
            <person name="Carver A."/>
            <person name="Chen C."/>
            <person name="Cichocki N."/>
            <person name="Clum A."/>
            <person name="Culley D."/>
            <person name="Crous P.W."/>
            <person name="Fauchery L."/>
            <person name="Girlanda M."/>
            <person name="Hayes R."/>
            <person name="Keri Z."/>
            <person name="LaButti K."/>
            <person name="Lipzen A."/>
            <person name="Lombard V."/>
            <person name="Magnuson J."/>
            <person name="Maillard F."/>
            <person name="Morin E."/>
            <person name="Murat C."/>
            <person name="Nolan M."/>
            <person name="Ohm R."/>
            <person name="Pangilinan J."/>
            <person name="Pereira M."/>
            <person name="Perotto S."/>
            <person name="Peter M."/>
            <person name="Riley R."/>
            <person name="Sitrit Y."/>
            <person name="Stielow B."/>
            <person name="Szollosi G."/>
            <person name="Zifcakova L."/>
            <person name="Stursova M."/>
            <person name="Spatafora J.W."/>
            <person name="Tedersoo L."/>
            <person name="Vaario L.-M."/>
            <person name="Yamada A."/>
            <person name="Yan M."/>
            <person name="Wang P."/>
            <person name="Xu J."/>
            <person name="Bruns T."/>
            <person name="Baldrian P."/>
            <person name="Vilgalys R."/>
            <person name="Henrissat B."/>
            <person name="Grigoriev I.V."/>
            <person name="Hibbett D."/>
            <person name="Nagy L.G."/>
            <person name="Martin F.M."/>
        </authorList>
    </citation>
    <scope>NUCLEOTIDE SEQUENCE</scope>
    <source>
        <strain evidence="2">Prilba</strain>
    </source>
</reference>
<dbReference type="EMBL" id="WHVB01000041">
    <property type="protein sequence ID" value="KAF8466486.1"/>
    <property type="molecule type" value="Genomic_DNA"/>
</dbReference>
<keyword evidence="3" id="KW-1185">Reference proteome</keyword>
<dbReference type="OrthoDB" id="2343366at2759"/>
<evidence type="ECO:0008006" key="4">
    <source>
        <dbReference type="Google" id="ProtNLM"/>
    </source>
</evidence>
<organism evidence="2 3">
    <name type="scientific">Russula ochroleuca</name>
    <dbReference type="NCBI Taxonomy" id="152965"/>
    <lineage>
        <taxon>Eukaryota</taxon>
        <taxon>Fungi</taxon>
        <taxon>Dikarya</taxon>
        <taxon>Basidiomycota</taxon>
        <taxon>Agaricomycotina</taxon>
        <taxon>Agaricomycetes</taxon>
        <taxon>Russulales</taxon>
        <taxon>Russulaceae</taxon>
        <taxon>Russula</taxon>
    </lineage>
</organism>
<dbReference type="PANTHER" id="PTHR22796">
    <property type="entry name" value="URG4-RELATED"/>
    <property type="match status" value="1"/>
</dbReference>
<name>A0A9P5JWJ1_9AGAM</name>
<reference evidence="2" key="2">
    <citation type="journal article" date="2020" name="Nat. Commun.">
        <title>Large-scale genome sequencing of mycorrhizal fungi provides insights into the early evolution of symbiotic traits.</title>
        <authorList>
            <person name="Miyauchi S."/>
            <person name="Kiss E."/>
            <person name="Kuo A."/>
            <person name="Drula E."/>
            <person name="Kohler A."/>
            <person name="Sanchez-Garcia M."/>
            <person name="Morin E."/>
            <person name="Andreopoulos B."/>
            <person name="Barry K.W."/>
            <person name="Bonito G."/>
            <person name="Buee M."/>
            <person name="Carver A."/>
            <person name="Chen C."/>
            <person name="Cichocki N."/>
            <person name="Clum A."/>
            <person name="Culley D."/>
            <person name="Crous P.W."/>
            <person name="Fauchery L."/>
            <person name="Girlanda M."/>
            <person name="Hayes R.D."/>
            <person name="Keri Z."/>
            <person name="LaButti K."/>
            <person name="Lipzen A."/>
            <person name="Lombard V."/>
            <person name="Magnuson J."/>
            <person name="Maillard F."/>
            <person name="Murat C."/>
            <person name="Nolan M."/>
            <person name="Ohm R.A."/>
            <person name="Pangilinan J."/>
            <person name="Pereira M.F."/>
            <person name="Perotto S."/>
            <person name="Peter M."/>
            <person name="Pfister S."/>
            <person name="Riley R."/>
            <person name="Sitrit Y."/>
            <person name="Stielow J.B."/>
            <person name="Szollosi G."/>
            <person name="Zifcakova L."/>
            <person name="Stursova M."/>
            <person name="Spatafora J.W."/>
            <person name="Tedersoo L."/>
            <person name="Vaario L.M."/>
            <person name="Yamada A."/>
            <person name="Yan M."/>
            <person name="Wang P."/>
            <person name="Xu J."/>
            <person name="Bruns T."/>
            <person name="Baldrian P."/>
            <person name="Vilgalys R."/>
            <person name="Dunand C."/>
            <person name="Henrissat B."/>
            <person name="Grigoriev I.V."/>
            <person name="Hibbett D."/>
            <person name="Nagy L.G."/>
            <person name="Martin F.M."/>
        </authorList>
    </citation>
    <scope>NUCLEOTIDE SEQUENCE</scope>
    <source>
        <strain evidence="2">Prilba</strain>
    </source>
</reference>
<accession>A0A9P5JWJ1</accession>
<dbReference type="Gene3D" id="3.40.50.300">
    <property type="entry name" value="P-loop containing nucleotide triphosphate hydrolases"/>
    <property type="match status" value="1"/>
</dbReference>
<gene>
    <name evidence="2" type="ORF">DFH94DRAFT_344275</name>
</gene>
<protein>
    <recommendedName>
        <fullName evidence="4">VWFA domain-containing protein</fullName>
    </recommendedName>
</protein>
<evidence type="ECO:0000256" key="1">
    <source>
        <dbReference type="SAM" id="MobiDB-lite"/>
    </source>
</evidence>
<comment type="caution">
    <text evidence="2">The sequence shown here is derived from an EMBL/GenBank/DDBJ whole genome shotgun (WGS) entry which is preliminary data.</text>
</comment>
<dbReference type="Proteomes" id="UP000759537">
    <property type="component" value="Unassembled WGS sequence"/>
</dbReference>
<evidence type="ECO:0000313" key="2">
    <source>
        <dbReference type="EMBL" id="KAF8466486.1"/>
    </source>
</evidence>
<dbReference type="InterPro" id="IPR027417">
    <property type="entry name" value="P-loop_NTPase"/>
</dbReference>
<evidence type="ECO:0000313" key="3">
    <source>
        <dbReference type="Proteomes" id="UP000759537"/>
    </source>
</evidence>
<proteinExistence type="predicted"/>
<feature type="region of interest" description="Disordered" evidence="1">
    <location>
        <begin position="1"/>
        <end position="20"/>
    </location>
</feature>